<gene>
    <name evidence="1" type="ORF">MiSe_87830</name>
</gene>
<dbReference type="Proteomes" id="UP001050975">
    <property type="component" value="Unassembled WGS sequence"/>
</dbReference>
<dbReference type="AlphaFoldDB" id="A0AAV3XT41"/>
<organism evidence="1 2">
    <name type="scientific">Microseira wollei NIES-4236</name>
    <dbReference type="NCBI Taxonomy" id="2530354"/>
    <lineage>
        <taxon>Bacteria</taxon>
        <taxon>Bacillati</taxon>
        <taxon>Cyanobacteriota</taxon>
        <taxon>Cyanophyceae</taxon>
        <taxon>Oscillatoriophycideae</taxon>
        <taxon>Aerosakkonematales</taxon>
        <taxon>Aerosakkonemataceae</taxon>
        <taxon>Microseira</taxon>
    </lineage>
</organism>
<protein>
    <recommendedName>
        <fullName evidence="3">Ribbon-helix-helix protein CopG domain-containing protein</fullName>
    </recommendedName>
</protein>
<proteinExistence type="predicted"/>
<accession>A0AAV3XT41</accession>
<sequence>MKNIRFEVRLTEYELHQLEEEATRRGMTKSAAQSQFNSKIARTFTKKTFVRLKSHAVTPVF</sequence>
<dbReference type="EMBL" id="BLAY01000274">
    <property type="protein sequence ID" value="GET43957.1"/>
    <property type="molecule type" value="Genomic_DNA"/>
</dbReference>
<evidence type="ECO:0000313" key="1">
    <source>
        <dbReference type="EMBL" id="GET43957.1"/>
    </source>
</evidence>
<name>A0AAV3XT41_9CYAN</name>
<comment type="caution">
    <text evidence="1">The sequence shown here is derived from an EMBL/GenBank/DDBJ whole genome shotgun (WGS) entry which is preliminary data.</text>
</comment>
<evidence type="ECO:0000313" key="2">
    <source>
        <dbReference type="Proteomes" id="UP001050975"/>
    </source>
</evidence>
<reference evidence="1" key="1">
    <citation type="submission" date="2019-10" db="EMBL/GenBank/DDBJ databases">
        <title>Draft genome sequece of Microseira wollei NIES-4236.</title>
        <authorList>
            <person name="Yamaguchi H."/>
            <person name="Suzuki S."/>
            <person name="Kawachi M."/>
        </authorList>
    </citation>
    <scope>NUCLEOTIDE SEQUENCE</scope>
    <source>
        <strain evidence="1">NIES-4236</strain>
    </source>
</reference>
<evidence type="ECO:0008006" key="3">
    <source>
        <dbReference type="Google" id="ProtNLM"/>
    </source>
</evidence>
<keyword evidence="2" id="KW-1185">Reference proteome</keyword>